<evidence type="ECO:0000313" key="2">
    <source>
        <dbReference type="EMBL" id="KAG2650549.1"/>
    </source>
</evidence>
<feature type="region of interest" description="Disordered" evidence="1">
    <location>
        <begin position="54"/>
        <end position="100"/>
    </location>
</feature>
<reference evidence="2" key="1">
    <citation type="submission" date="2020-05" db="EMBL/GenBank/DDBJ databases">
        <title>WGS assembly of Panicum virgatum.</title>
        <authorList>
            <person name="Lovell J.T."/>
            <person name="Jenkins J."/>
            <person name="Shu S."/>
            <person name="Juenger T.E."/>
            <person name="Schmutz J."/>
        </authorList>
    </citation>
    <scope>NUCLEOTIDE SEQUENCE</scope>
    <source>
        <strain evidence="2">AP13</strain>
    </source>
</reference>
<dbReference type="AlphaFoldDB" id="A0A8T0X4Q7"/>
<dbReference type="EMBL" id="CM029038">
    <property type="protein sequence ID" value="KAG2650549.1"/>
    <property type="molecule type" value="Genomic_DNA"/>
</dbReference>
<gene>
    <name evidence="2" type="ORF">PVAP13_1NG205157</name>
</gene>
<organism evidence="2 3">
    <name type="scientific">Panicum virgatum</name>
    <name type="common">Blackwell switchgrass</name>
    <dbReference type="NCBI Taxonomy" id="38727"/>
    <lineage>
        <taxon>Eukaryota</taxon>
        <taxon>Viridiplantae</taxon>
        <taxon>Streptophyta</taxon>
        <taxon>Embryophyta</taxon>
        <taxon>Tracheophyta</taxon>
        <taxon>Spermatophyta</taxon>
        <taxon>Magnoliopsida</taxon>
        <taxon>Liliopsida</taxon>
        <taxon>Poales</taxon>
        <taxon>Poaceae</taxon>
        <taxon>PACMAD clade</taxon>
        <taxon>Panicoideae</taxon>
        <taxon>Panicodae</taxon>
        <taxon>Paniceae</taxon>
        <taxon>Panicinae</taxon>
        <taxon>Panicum</taxon>
        <taxon>Panicum sect. Hiantes</taxon>
    </lineage>
</organism>
<name>A0A8T0X4Q7_PANVG</name>
<keyword evidence="3" id="KW-1185">Reference proteome</keyword>
<accession>A0A8T0X4Q7</accession>
<protein>
    <submittedName>
        <fullName evidence="2">Uncharacterized protein</fullName>
    </submittedName>
</protein>
<proteinExistence type="predicted"/>
<comment type="caution">
    <text evidence="2">The sequence shown here is derived from an EMBL/GenBank/DDBJ whole genome shotgun (WGS) entry which is preliminary data.</text>
</comment>
<sequence>MGLSTELRRRLAMEALYWADRARARGRNSSSAFYRPRGRGRASLGWANWGLAARGGAARGDRRPAVTGLRRRVSSSGIASRERCHANQGRGSGFGRRRDAWGGQVASPAYGAAVGEVQGDGGGRIG</sequence>
<evidence type="ECO:0000256" key="1">
    <source>
        <dbReference type="SAM" id="MobiDB-lite"/>
    </source>
</evidence>
<dbReference type="Proteomes" id="UP000823388">
    <property type="component" value="Chromosome 1N"/>
</dbReference>
<evidence type="ECO:0000313" key="3">
    <source>
        <dbReference type="Proteomes" id="UP000823388"/>
    </source>
</evidence>